<name>A0A2T7P6X4_POMCA</name>
<keyword evidence="1" id="KW-0677">Repeat</keyword>
<dbReference type="SMART" id="SM00034">
    <property type="entry name" value="CLECT"/>
    <property type="match status" value="1"/>
</dbReference>
<dbReference type="Gene3D" id="3.20.20.190">
    <property type="entry name" value="Phosphatidylinositol (PI) phosphodiesterase"/>
    <property type="match status" value="1"/>
</dbReference>
<dbReference type="PROSITE" id="PS50041">
    <property type="entry name" value="C_TYPE_LECTIN_2"/>
    <property type="match status" value="1"/>
</dbReference>
<dbReference type="Pfam" id="PF00045">
    <property type="entry name" value="Hemopexin"/>
    <property type="match status" value="1"/>
</dbReference>
<dbReference type="SUPFAM" id="SSF50923">
    <property type="entry name" value="Hemopexin-like domain"/>
    <property type="match status" value="1"/>
</dbReference>
<dbReference type="InterPro" id="IPR036375">
    <property type="entry name" value="Hemopexin-like_dom_sf"/>
</dbReference>
<dbReference type="Gene3D" id="2.60.120.290">
    <property type="entry name" value="Spermadhesin, CUB domain"/>
    <property type="match status" value="1"/>
</dbReference>
<dbReference type="InterPro" id="IPR018487">
    <property type="entry name" value="Hemopexin-like_repeat"/>
</dbReference>
<organism evidence="7 8">
    <name type="scientific">Pomacea canaliculata</name>
    <name type="common">Golden apple snail</name>
    <dbReference type="NCBI Taxonomy" id="400727"/>
    <lineage>
        <taxon>Eukaryota</taxon>
        <taxon>Metazoa</taxon>
        <taxon>Spiralia</taxon>
        <taxon>Lophotrochozoa</taxon>
        <taxon>Mollusca</taxon>
        <taxon>Gastropoda</taxon>
        <taxon>Caenogastropoda</taxon>
        <taxon>Architaenioglossa</taxon>
        <taxon>Ampullarioidea</taxon>
        <taxon>Ampullariidae</taxon>
        <taxon>Pomacea</taxon>
    </lineage>
</organism>
<comment type="caution">
    <text evidence="3">Lacks conserved residue(s) required for the propagation of feature annotation.</text>
</comment>
<dbReference type="InterPro" id="IPR016186">
    <property type="entry name" value="C-type_lectin-like/link_sf"/>
</dbReference>
<feature type="repeat" description="Hemopexin" evidence="4">
    <location>
        <begin position="300"/>
        <end position="343"/>
    </location>
</feature>
<dbReference type="SMART" id="SM00120">
    <property type="entry name" value="HX"/>
    <property type="match status" value="2"/>
</dbReference>
<gene>
    <name evidence="7" type="ORF">C0Q70_11774</name>
</gene>
<protein>
    <recommendedName>
        <fullName evidence="9">C-type lectin domain-containing protein</fullName>
    </recommendedName>
</protein>
<dbReference type="SUPFAM" id="SSF56436">
    <property type="entry name" value="C-type lectin-like"/>
    <property type="match status" value="1"/>
</dbReference>
<dbReference type="GO" id="GO:0008081">
    <property type="term" value="F:phosphoric diester hydrolase activity"/>
    <property type="evidence" value="ECO:0007669"/>
    <property type="project" value="InterPro"/>
</dbReference>
<feature type="domain" description="CUB" evidence="5">
    <location>
        <begin position="611"/>
        <end position="727"/>
    </location>
</feature>
<dbReference type="InterPro" id="IPR017946">
    <property type="entry name" value="PLC-like_Pdiesterase_TIM-brl"/>
</dbReference>
<dbReference type="Pfam" id="PF00431">
    <property type="entry name" value="CUB"/>
    <property type="match status" value="1"/>
</dbReference>
<dbReference type="SMART" id="SM00042">
    <property type="entry name" value="CUB"/>
    <property type="match status" value="1"/>
</dbReference>
<evidence type="ECO:0000313" key="8">
    <source>
        <dbReference type="Proteomes" id="UP000245119"/>
    </source>
</evidence>
<evidence type="ECO:0000256" key="4">
    <source>
        <dbReference type="PROSITE-ProRule" id="PRU01011"/>
    </source>
</evidence>
<dbReference type="PANTHER" id="PTHR24251:SF50">
    <property type="entry name" value="ATTRACTIN-LIKE 1A"/>
    <property type="match status" value="1"/>
</dbReference>
<dbReference type="InterPro" id="IPR000859">
    <property type="entry name" value="CUB_dom"/>
</dbReference>
<feature type="domain" description="C-type lectin" evidence="6">
    <location>
        <begin position="786"/>
        <end position="892"/>
    </location>
</feature>
<evidence type="ECO:0000256" key="2">
    <source>
        <dbReference type="ARBA" id="ARBA00023157"/>
    </source>
</evidence>
<accession>A0A2T7P6X4</accession>
<dbReference type="InterPro" id="IPR016187">
    <property type="entry name" value="CTDL_fold"/>
</dbReference>
<evidence type="ECO:0000313" key="7">
    <source>
        <dbReference type="EMBL" id="PVD29177.1"/>
    </source>
</evidence>
<proteinExistence type="predicted"/>
<dbReference type="Pfam" id="PF26178">
    <property type="entry name" value="PI-PLC_cat"/>
    <property type="match status" value="1"/>
</dbReference>
<evidence type="ECO:0000256" key="3">
    <source>
        <dbReference type="PROSITE-ProRule" id="PRU00059"/>
    </source>
</evidence>
<dbReference type="SUPFAM" id="SSF49854">
    <property type="entry name" value="Spermadhesin, CUB domain"/>
    <property type="match status" value="2"/>
</dbReference>
<sequence>MLKQVKQFLQENRQEVVAINFNHEMQDMDRVMPALLRQVTSQLGVYVNTGYRDGGTWPTLGQAVLSNKRLFVFIDKRVAQFPEYATAKWIHSEDLLKSTWRSDTAVTATDCQAVLRAVDVQCQQKAREPILEVSVFGSSLICVSSIAKACQPLLHQVARACATTDMRRTSAQRLAASDYPEMAPLIASQWVSAAFHQNLRNLAQLSSHVCQVSVDAVTWDGDTSDTYFFSGDRVLTYSWQTGLQKSAGTSSDLRLPANVDAAFLSTSGLVCVTSGCDVTCRHKLTSGSVNVTNLKDMGLPCHVNAAFTKGNNTFFFKECQYWRSSQNVSDIGPRPVTDFGPLPCNLTAAFVDRNDESINKPKFQNISLITEIHAGTYVSQATVVNQQKVALSRDDENRDVISNSVEPRIYSSTHKSSDALPEKISRRTAEYPDTDVMEVTESELASYGSTGRTLEEWGYTGSEVTNIKSYIEQTGPGNFRINIQACQGSLKTETISASEGMVEVVVGENNTGALLCLWKIAVPEGKFMTVVFDRYQSGDQLLCKLFFFLYIFDHDNNSIASWCGLSGLLPPVAYSLTNELLFLFSNYWQKMLIAPFEIKFRFNTTVENWRRHLIVVNTTSKSGYVASPGYDGTMEYPNYFNGSAIITPPTGHTVMISFPRIDISYSEGCLFDYLRLTQVDTDIETEVWRKCGAVNITPRVFNSSLRLVFVSDSMSVKTGFKMLFSFHPYVETPEEVEAGVFNCSVRYFHTFKDHVHCNMDKECEGGEDEVSCPYTNPSCGEGLIDGENKCYRFENKTKNITWKNAFSICHSYGQQLVTLKTPQEWRDFQRILDYGKRSTYLYIGLYGAHVSDLELMYTNVLQWIDGTMAHYIQVEQPLSYIESPVCFVIQYGYTATLSFVKCHENYSVKILCESSKNSKTGGLLRKFLNGVVDVLHPITEKPTAFFNPRGITRQVNCPLGVAKSSDIRVSANIHWPEQF</sequence>
<dbReference type="Gene3D" id="2.110.10.10">
    <property type="entry name" value="Hemopexin-like domain"/>
    <property type="match status" value="2"/>
</dbReference>
<dbReference type="PROSITE" id="PS01180">
    <property type="entry name" value="CUB"/>
    <property type="match status" value="2"/>
</dbReference>
<reference evidence="7 8" key="1">
    <citation type="submission" date="2018-04" db="EMBL/GenBank/DDBJ databases">
        <title>The genome of golden apple snail Pomacea canaliculata provides insight into stress tolerance and invasive adaptation.</title>
        <authorList>
            <person name="Liu C."/>
            <person name="Liu B."/>
            <person name="Ren Y."/>
            <person name="Zhang Y."/>
            <person name="Wang H."/>
            <person name="Li S."/>
            <person name="Jiang F."/>
            <person name="Yin L."/>
            <person name="Zhang G."/>
            <person name="Qian W."/>
            <person name="Fan W."/>
        </authorList>
    </citation>
    <scope>NUCLEOTIDE SEQUENCE [LARGE SCALE GENOMIC DNA]</scope>
    <source>
        <strain evidence="7">SZHN2017</strain>
        <tissue evidence="7">Muscle</tissue>
    </source>
</reference>
<dbReference type="OrthoDB" id="1046782at2759"/>
<dbReference type="InterPro" id="IPR001304">
    <property type="entry name" value="C-type_lectin-like"/>
</dbReference>
<dbReference type="GO" id="GO:0006629">
    <property type="term" value="P:lipid metabolic process"/>
    <property type="evidence" value="ECO:0007669"/>
    <property type="project" value="InterPro"/>
</dbReference>
<dbReference type="PROSITE" id="PS51642">
    <property type="entry name" value="HEMOPEXIN_2"/>
    <property type="match status" value="1"/>
</dbReference>
<dbReference type="STRING" id="400727.A0A2T7P6X4"/>
<keyword evidence="8" id="KW-1185">Reference proteome</keyword>
<dbReference type="CDD" id="cd00037">
    <property type="entry name" value="CLECT"/>
    <property type="match status" value="1"/>
</dbReference>
<evidence type="ECO:0000259" key="6">
    <source>
        <dbReference type="PROSITE" id="PS50041"/>
    </source>
</evidence>
<dbReference type="EMBL" id="PZQS01000006">
    <property type="protein sequence ID" value="PVD29177.1"/>
    <property type="molecule type" value="Genomic_DNA"/>
</dbReference>
<evidence type="ECO:0000259" key="5">
    <source>
        <dbReference type="PROSITE" id="PS01180"/>
    </source>
</evidence>
<dbReference type="Gene3D" id="3.10.100.10">
    <property type="entry name" value="Mannose-Binding Protein A, subunit A"/>
    <property type="match status" value="1"/>
</dbReference>
<feature type="domain" description="CUB" evidence="5">
    <location>
        <begin position="486"/>
        <end position="603"/>
    </location>
</feature>
<dbReference type="PANTHER" id="PTHR24251">
    <property type="entry name" value="OVOCHYMASE-RELATED"/>
    <property type="match status" value="1"/>
</dbReference>
<dbReference type="CDD" id="cd00041">
    <property type="entry name" value="CUB"/>
    <property type="match status" value="1"/>
</dbReference>
<dbReference type="Proteomes" id="UP000245119">
    <property type="component" value="Linkage Group LG6"/>
</dbReference>
<dbReference type="InterPro" id="IPR035914">
    <property type="entry name" value="Sperma_CUB_dom_sf"/>
</dbReference>
<comment type="caution">
    <text evidence="7">The sequence shown here is derived from an EMBL/GenBank/DDBJ whole genome shotgun (WGS) entry which is preliminary data.</text>
</comment>
<dbReference type="SUPFAM" id="SSF51695">
    <property type="entry name" value="PLC-like phosphodiesterases"/>
    <property type="match status" value="1"/>
</dbReference>
<evidence type="ECO:0008006" key="9">
    <source>
        <dbReference type="Google" id="ProtNLM"/>
    </source>
</evidence>
<evidence type="ECO:0000256" key="1">
    <source>
        <dbReference type="ARBA" id="ARBA00022737"/>
    </source>
</evidence>
<dbReference type="AlphaFoldDB" id="A0A2T7P6X4"/>
<keyword evidence="2" id="KW-1015">Disulfide bond</keyword>